<keyword evidence="2" id="KW-1003">Cell membrane</keyword>
<dbReference type="InterPro" id="IPR004089">
    <property type="entry name" value="MCPsignal_dom"/>
</dbReference>
<evidence type="ECO:0000259" key="11">
    <source>
        <dbReference type="PROSITE" id="PS50885"/>
    </source>
</evidence>
<proteinExistence type="inferred from homology"/>
<dbReference type="EMBL" id="SMAL01000011">
    <property type="protein sequence ID" value="TCT12881.1"/>
    <property type="molecule type" value="Genomic_DNA"/>
</dbReference>
<evidence type="ECO:0000256" key="5">
    <source>
        <dbReference type="ARBA" id="ARBA00023136"/>
    </source>
</evidence>
<evidence type="ECO:0000256" key="3">
    <source>
        <dbReference type="ARBA" id="ARBA00022692"/>
    </source>
</evidence>
<comment type="subcellular location">
    <subcellularLocation>
        <location evidence="1">Cell membrane</location>
        <topology evidence="1">Multi-pass membrane protein</topology>
    </subcellularLocation>
</comment>
<dbReference type="Gene3D" id="6.10.340.10">
    <property type="match status" value="1"/>
</dbReference>
<dbReference type="Pfam" id="PF00015">
    <property type="entry name" value="MCPsignal"/>
    <property type="match status" value="1"/>
</dbReference>
<evidence type="ECO:0000259" key="10">
    <source>
        <dbReference type="PROSITE" id="PS50111"/>
    </source>
</evidence>
<dbReference type="PROSITE" id="PS50111">
    <property type="entry name" value="CHEMOTAXIS_TRANSDUC_2"/>
    <property type="match status" value="1"/>
</dbReference>
<evidence type="ECO:0000313" key="12">
    <source>
        <dbReference type="EMBL" id="TCT12881.1"/>
    </source>
</evidence>
<dbReference type="SMART" id="SM01049">
    <property type="entry name" value="Cache_2"/>
    <property type="match status" value="1"/>
</dbReference>
<dbReference type="SMART" id="SM00283">
    <property type="entry name" value="MA"/>
    <property type="match status" value="1"/>
</dbReference>
<dbReference type="CDD" id="cd06225">
    <property type="entry name" value="HAMP"/>
    <property type="match status" value="1"/>
</dbReference>
<evidence type="ECO:0000256" key="4">
    <source>
        <dbReference type="ARBA" id="ARBA00022989"/>
    </source>
</evidence>
<dbReference type="InterPro" id="IPR033480">
    <property type="entry name" value="sCache_2"/>
</dbReference>
<dbReference type="InterPro" id="IPR003660">
    <property type="entry name" value="HAMP_dom"/>
</dbReference>
<dbReference type="PANTHER" id="PTHR32089">
    <property type="entry name" value="METHYL-ACCEPTING CHEMOTAXIS PROTEIN MCPB"/>
    <property type="match status" value="1"/>
</dbReference>
<dbReference type="GO" id="GO:0005886">
    <property type="term" value="C:plasma membrane"/>
    <property type="evidence" value="ECO:0007669"/>
    <property type="project" value="UniProtKB-SubCell"/>
</dbReference>
<keyword evidence="13" id="KW-1185">Reference proteome</keyword>
<comment type="caution">
    <text evidence="12">The sequence shown here is derived from an EMBL/GenBank/DDBJ whole genome shotgun (WGS) entry which is preliminary data.</text>
</comment>
<dbReference type="Pfam" id="PF17200">
    <property type="entry name" value="sCache_2"/>
    <property type="match status" value="1"/>
</dbReference>
<evidence type="ECO:0000256" key="9">
    <source>
        <dbReference type="SAM" id="Phobius"/>
    </source>
</evidence>
<protein>
    <submittedName>
        <fullName evidence="12">Methyl-accepting chemotaxis sensory transducer with Cache sensor</fullName>
    </submittedName>
</protein>
<organism evidence="12 13">
    <name type="scientific">Natranaerovirga pectinivora</name>
    <dbReference type="NCBI Taxonomy" id="682400"/>
    <lineage>
        <taxon>Bacteria</taxon>
        <taxon>Bacillati</taxon>
        <taxon>Bacillota</taxon>
        <taxon>Clostridia</taxon>
        <taxon>Lachnospirales</taxon>
        <taxon>Natranaerovirgaceae</taxon>
        <taxon>Natranaerovirga</taxon>
    </lineage>
</organism>
<keyword evidence="4 9" id="KW-1133">Transmembrane helix</keyword>
<dbReference type="GO" id="GO:0007165">
    <property type="term" value="P:signal transduction"/>
    <property type="evidence" value="ECO:0007669"/>
    <property type="project" value="UniProtKB-KW"/>
</dbReference>
<keyword evidence="6 8" id="KW-0807">Transducer</keyword>
<dbReference type="RefSeq" id="WP_132253705.1">
    <property type="nucleotide sequence ID" value="NZ_SMAL01000011.1"/>
</dbReference>
<accession>A0A4R3MJV1</accession>
<evidence type="ECO:0000256" key="7">
    <source>
        <dbReference type="ARBA" id="ARBA00029447"/>
    </source>
</evidence>
<dbReference type="PANTHER" id="PTHR32089:SF112">
    <property type="entry name" value="LYSOZYME-LIKE PROTEIN-RELATED"/>
    <property type="match status" value="1"/>
</dbReference>
<dbReference type="PROSITE" id="PS50885">
    <property type="entry name" value="HAMP"/>
    <property type="match status" value="1"/>
</dbReference>
<gene>
    <name evidence="12" type="ORF">EDC18_11152</name>
</gene>
<feature type="domain" description="Methyl-accepting transducer" evidence="10">
    <location>
        <begin position="306"/>
        <end position="563"/>
    </location>
</feature>
<keyword evidence="5 9" id="KW-0472">Membrane</keyword>
<dbReference type="OrthoDB" id="9807021at2"/>
<feature type="domain" description="HAMP" evidence="11">
    <location>
        <begin position="234"/>
        <end position="287"/>
    </location>
</feature>
<evidence type="ECO:0000313" key="13">
    <source>
        <dbReference type="Proteomes" id="UP000294902"/>
    </source>
</evidence>
<dbReference type="Gene3D" id="1.10.287.950">
    <property type="entry name" value="Methyl-accepting chemotaxis protein"/>
    <property type="match status" value="1"/>
</dbReference>
<feature type="transmembrane region" description="Helical" evidence="9">
    <location>
        <begin position="209"/>
        <end position="232"/>
    </location>
</feature>
<reference evidence="12 13" key="1">
    <citation type="submission" date="2019-03" db="EMBL/GenBank/DDBJ databases">
        <title>Genomic Encyclopedia of Type Strains, Phase IV (KMG-IV): sequencing the most valuable type-strain genomes for metagenomic binning, comparative biology and taxonomic classification.</title>
        <authorList>
            <person name="Goeker M."/>
        </authorList>
    </citation>
    <scope>NUCLEOTIDE SEQUENCE [LARGE SCALE GENOMIC DNA]</scope>
    <source>
        <strain evidence="12 13">DSM 24629</strain>
    </source>
</reference>
<comment type="similarity">
    <text evidence="7">Belongs to the methyl-accepting chemotaxis (MCP) protein family.</text>
</comment>
<dbReference type="Proteomes" id="UP000294902">
    <property type="component" value="Unassembled WGS sequence"/>
</dbReference>
<evidence type="ECO:0000256" key="6">
    <source>
        <dbReference type="ARBA" id="ARBA00023224"/>
    </source>
</evidence>
<keyword evidence="3 9" id="KW-0812">Transmembrane</keyword>
<dbReference type="SMART" id="SM00304">
    <property type="entry name" value="HAMP"/>
    <property type="match status" value="2"/>
</dbReference>
<dbReference type="Gene3D" id="3.30.450.20">
    <property type="entry name" value="PAS domain"/>
    <property type="match status" value="1"/>
</dbReference>
<evidence type="ECO:0000256" key="2">
    <source>
        <dbReference type="ARBA" id="ARBA00022475"/>
    </source>
</evidence>
<name>A0A4R3MJV1_9FIRM</name>
<dbReference type="SUPFAM" id="SSF58104">
    <property type="entry name" value="Methyl-accepting chemotaxis protein (MCP) signaling domain"/>
    <property type="match status" value="1"/>
</dbReference>
<sequence>MKKISHKILLAIILTSFILTTGFGMYNISYMINNHRNELKLLRESLLDDYDIMIKNQVETAVSLIEYSHNQYRLGNITQNEAKEQSKRLIRTLKYGEEGYFWIDDTKGVLIEHPVAIQAIGTNRIGIEDPNGVKLIQNIIDSGVNKTNDGFTEYMWEKPDDNSGELYIKRAYSQLFEPWDWIISTGNYIDSIENIVQIRQEEYTSALKLSIIVTVLFVLFSSILTLIIAIVLSRKITKPIVEMVNNIKKDEDGNISIKEINIQSKDEIGQLAMAINTMIEQVKHFIEETKQISDNVVDYSQGLSNVAEESTASIEGVSRAMEELTQGVAEQASATQNGSETLNTLANEINTVVEITNNLRNYIIGADKSGQMGLQAVTNLQDSFSIYNDKSNHLTKGIEILVYKSESIGTIIEAIQGIAAQTNLLALNASIEAARAGEAGKGFAVVADEIRKLAEGTAQSTKQIGDMVNDIQAQVINLTNNLGETKILFDKVDESILHTGNAFGTIEDAVKNTISEVDKLLDNTNKINSRKDLVVKVIEDISATAEESAASSEEISASLEEQTRSIDEISTTATELQHISTTLQSVISKFKL</sequence>
<evidence type="ECO:0000256" key="8">
    <source>
        <dbReference type="PROSITE-ProRule" id="PRU00284"/>
    </source>
</evidence>
<evidence type="ECO:0000256" key="1">
    <source>
        <dbReference type="ARBA" id="ARBA00004651"/>
    </source>
</evidence>
<dbReference type="AlphaFoldDB" id="A0A4R3MJV1"/>
<dbReference type="Pfam" id="PF00672">
    <property type="entry name" value="HAMP"/>
    <property type="match status" value="1"/>
</dbReference>